<accession>A0A1M5BKK0</accession>
<sequence length="62" mass="6926">MTCDELALRGRLLVGLNLSYTRLIEKKQKEDGNLIFSKNGKIVKVKARRLANVRVGESIGVI</sequence>
<reference evidence="2" key="1">
    <citation type="submission" date="2016-11" db="EMBL/GenBank/DDBJ databases">
        <authorList>
            <person name="Varghese N."/>
            <person name="Submissions S."/>
        </authorList>
    </citation>
    <scope>NUCLEOTIDE SEQUENCE [LARGE SCALE GENOMIC DNA]</scope>
    <source>
        <strain evidence="2">DSM 27370</strain>
    </source>
</reference>
<gene>
    <name evidence="1" type="ORF">SAMN05444362_106101</name>
</gene>
<evidence type="ECO:0000313" key="1">
    <source>
        <dbReference type="EMBL" id="SHF42956.1"/>
    </source>
</evidence>
<dbReference type="AlphaFoldDB" id="A0A1M5BKK0"/>
<name>A0A1M5BKK0_9BACT</name>
<dbReference type="RefSeq" id="WP_062180247.1">
    <property type="nucleotide sequence ID" value="NZ_BBXL01000009.1"/>
</dbReference>
<evidence type="ECO:0000313" key="2">
    <source>
        <dbReference type="Proteomes" id="UP000184480"/>
    </source>
</evidence>
<dbReference type="STRING" id="1346286.SAMN05444362_106101"/>
<keyword evidence="2" id="KW-1185">Reference proteome</keyword>
<protein>
    <submittedName>
        <fullName evidence="1">Uncharacterized protein</fullName>
    </submittedName>
</protein>
<organism evidence="1 2">
    <name type="scientific">Dysgonomonas macrotermitis</name>
    <dbReference type="NCBI Taxonomy" id="1346286"/>
    <lineage>
        <taxon>Bacteria</taxon>
        <taxon>Pseudomonadati</taxon>
        <taxon>Bacteroidota</taxon>
        <taxon>Bacteroidia</taxon>
        <taxon>Bacteroidales</taxon>
        <taxon>Dysgonomonadaceae</taxon>
        <taxon>Dysgonomonas</taxon>
    </lineage>
</organism>
<dbReference type="OrthoDB" id="997592at2"/>
<dbReference type="Proteomes" id="UP000184480">
    <property type="component" value="Unassembled WGS sequence"/>
</dbReference>
<proteinExistence type="predicted"/>
<dbReference type="EMBL" id="FQUC01000006">
    <property type="protein sequence ID" value="SHF42956.1"/>
    <property type="molecule type" value="Genomic_DNA"/>
</dbReference>